<dbReference type="Proteomes" id="UP000659223">
    <property type="component" value="Unassembled WGS sequence"/>
</dbReference>
<proteinExistence type="predicted"/>
<comment type="cofactor">
    <cofactor evidence="1">
        <name>a divalent metal cation</name>
        <dbReference type="ChEBI" id="CHEBI:60240"/>
    </cofactor>
</comment>
<evidence type="ECO:0000313" key="5">
    <source>
        <dbReference type="EMBL" id="GGX62239.1"/>
    </source>
</evidence>
<sequence length="153" mass="16810">MLLDGTVAETDRVQAPGDFSGKVRREGVNLQVIATEEGRLLWLSPALPGGVHDMKAAREHGIVEVCTALDLDAFADKGYQGAGGTVITPIKRRPDTELPDKHKRSNRAHAALRAPVERTISRIKQWRIFRHARISPNRLTSVAAAILTLVIYT</sequence>
<gene>
    <name evidence="5" type="ORF">GCM10010324_03700</name>
</gene>
<evidence type="ECO:0000259" key="4">
    <source>
        <dbReference type="Pfam" id="PF13359"/>
    </source>
</evidence>
<reference evidence="6" key="1">
    <citation type="journal article" date="2019" name="Int. J. Syst. Evol. Microbiol.">
        <title>The Global Catalogue of Microorganisms (GCM) 10K type strain sequencing project: providing services to taxonomists for standard genome sequencing and annotation.</title>
        <authorList>
            <consortium name="The Broad Institute Genomics Platform"/>
            <consortium name="The Broad Institute Genome Sequencing Center for Infectious Disease"/>
            <person name="Wu L."/>
            <person name="Ma J."/>
        </authorList>
    </citation>
    <scope>NUCLEOTIDE SEQUENCE [LARGE SCALE GENOMIC DNA]</scope>
    <source>
        <strain evidence="6">JCM 4586</strain>
    </source>
</reference>
<accession>A0ABQ2Y4C1</accession>
<keyword evidence="2" id="KW-0479">Metal-binding</keyword>
<dbReference type="InterPro" id="IPR027806">
    <property type="entry name" value="HARBI1_dom"/>
</dbReference>
<feature type="region of interest" description="Disordered" evidence="3">
    <location>
        <begin position="85"/>
        <end position="110"/>
    </location>
</feature>
<feature type="domain" description="DDE Tnp4" evidence="4">
    <location>
        <begin position="3"/>
        <end position="149"/>
    </location>
</feature>
<protein>
    <recommendedName>
        <fullName evidence="4">DDE Tnp4 domain-containing protein</fullName>
    </recommendedName>
</protein>
<evidence type="ECO:0000256" key="3">
    <source>
        <dbReference type="SAM" id="MobiDB-lite"/>
    </source>
</evidence>
<evidence type="ECO:0000313" key="6">
    <source>
        <dbReference type="Proteomes" id="UP000659223"/>
    </source>
</evidence>
<name>A0ABQ2Y4C1_9ACTN</name>
<organism evidence="5 6">
    <name type="scientific">Streptomyces hiroshimensis</name>
    <dbReference type="NCBI Taxonomy" id="66424"/>
    <lineage>
        <taxon>Bacteria</taxon>
        <taxon>Bacillati</taxon>
        <taxon>Actinomycetota</taxon>
        <taxon>Actinomycetes</taxon>
        <taxon>Kitasatosporales</taxon>
        <taxon>Streptomycetaceae</taxon>
        <taxon>Streptomyces</taxon>
    </lineage>
</organism>
<evidence type="ECO:0000256" key="2">
    <source>
        <dbReference type="ARBA" id="ARBA00022723"/>
    </source>
</evidence>
<evidence type="ECO:0000256" key="1">
    <source>
        <dbReference type="ARBA" id="ARBA00001968"/>
    </source>
</evidence>
<comment type="caution">
    <text evidence="5">The sequence shown here is derived from an EMBL/GenBank/DDBJ whole genome shotgun (WGS) entry which is preliminary data.</text>
</comment>
<dbReference type="Pfam" id="PF13359">
    <property type="entry name" value="DDE_Tnp_4"/>
    <property type="match status" value="1"/>
</dbReference>
<dbReference type="EMBL" id="BMUT01000001">
    <property type="protein sequence ID" value="GGX62239.1"/>
    <property type="molecule type" value="Genomic_DNA"/>
</dbReference>
<keyword evidence="6" id="KW-1185">Reference proteome</keyword>